<sequence length="398" mass="42177">MPAEPKSMVGGKDMAWCRTGSRTLVAGVGMALAALAPHGAALAQAPVKIGVVEGLSGPPAIVDFGESYLQGIKLALEDYKAKGGKTPIELVIYDDEANPQRAVSVVQRLIQNDGVAGVIGTVSSGNVMAFAPVLQRAGVPLIAGPSAATDITTKFIDQKPSFIFRCSMIEKYQIDAILDWAVKNYKKIGLLHSTTGYGNFAAQEATAGLKARGVTLAAVEAAAPGVNDLTPQMIKMRDAGVELILHFHESFELPYRPLPRLDYKPVFAGNWGLSSLKVKDIVGVEAIQGTAMGQALDLSDPKAQTFNKRMTEKYGKDYRWPVVAALGYDAGQIMFAAVDKVGASDPAKLRDAIEAIDNVQAVSATPAKPFSPTDHECLGQGDIFLGIWKGDTVVPAPK</sequence>
<dbReference type="CDD" id="cd06335">
    <property type="entry name" value="PBP1_ABC_ligand_binding-like"/>
    <property type="match status" value="1"/>
</dbReference>
<dbReference type="OrthoDB" id="8043158at2"/>
<dbReference type="PANTHER" id="PTHR30483">
    <property type="entry name" value="LEUCINE-SPECIFIC-BINDING PROTEIN"/>
    <property type="match status" value="1"/>
</dbReference>
<dbReference type="PANTHER" id="PTHR30483:SF6">
    <property type="entry name" value="PERIPLASMIC BINDING PROTEIN OF ABC TRANSPORTER FOR NATURAL AMINO ACIDS"/>
    <property type="match status" value="1"/>
</dbReference>
<evidence type="ECO:0000256" key="1">
    <source>
        <dbReference type="ARBA" id="ARBA00010062"/>
    </source>
</evidence>
<dbReference type="EMBL" id="RCTF01000005">
    <property type="protein sequence ID" value="RLP79658.1"/>
    <property type="molecule type" value="Genomic_DNA"/>
</dbReference>
<keyword evidence="6" id="KW-1185">Reference proteome</keyword>
<feature type="domain" description="Leucine-binding protein" evidence="4">
    <location>
        <begin position="46"/>
        <end position="376"/>
    </location>
</feature>
<dbReference type="Proteomes" id="UP000269692">
    <property type="component" value="Unassembled WGS sequence"/>
</dbReference>
<evidence type="ECO:0000256" key="2">
    <source>
        <dbReference type="ARBA" id="ARBA00022729"/>
    </source>
</evidence>
<dbReference type="InterPro" id="IPR051010">
    <property type="entry name" value="BCAA_transport"/>
</dbReference>
<gene>
    <name evidence="5" type="ORF">D9R14_08385</name>
</gene>
<organism evidence="5 6">
    <name type="scientific">Xanthobacter tagetidis</name>
    <dbReference type="NCBI Taxonomy" id="60216"/>
    <lineage>
        <taxon>Bacteria</taxon>
        <taxon>Pseudomonadati</taxon>
        <taxon>Pseudomonadota</taxon>
        <taxon>Alphaproteobacteria</taxon>
        <taxon>Hyphomicrobiales</taxon>
        <taxon>Xanthobacteraceae</taxon>
        <taxon>Xanthobacter</taxon>
    </lineage>
</organism>
<name>A0A3L7AJ30_9HYPH</name>
<keyword evidence="3" id="KW-0029">Amino-acid transport</keyword>
<dbReference type="AlphaFoldDB" id="A0A3L7AJ30"/>
<dbReference type="Gene3D" id="3.40.50.2300">
    <property type="match status" value="2"/>
</dbReference>
<keyword evidence="3" id="KW-0813">Transport</keyword>
<dbReference type="Pfam" id="PF13458">
    <property type="entry name" value="Peripla_BP_6"/>
    <property type="match status" value="1"/>
</dbReference>
<comment type="similarity">
    <text evidence="1">Belongs to the leucine-binding protein family.</text>
</comment>
<reference evidence="5 6" key="1">
    <citation type="submission" date="2018-10" db="EMBL/GenBank/DDBJ databases">
        <title>Xanthobacter tagetidis genome sequencing and assembly.</title>
        <authorList>
            <person name="Maclea K.S."/>
            <person name="Goen A.E."/>
            <person name="Fatima S.A."/>
        </authorList>
    </citation>
    <scope>NUCLEOTIDE SEQUENCE [LARGE SCALE GENOMIC DNA]</scope>
    <source>
        <strain evidence="5 6">ATCC 700314</strain>
    </source>
</reference>
<comment type="caution">
    <text evidence="5">The sequence shown here is derived from an EMBL/GenBank/DDBJ whole genome shotgun (WGS) entry which is preliminary data.</text>
</comment>
<evidence type="ECO:0000256" key="3">
    <source>
        <dbReference type="ARBA" id="ARBA00022970"/>
    </source>
</evidence>
<evidence type="ECO:0000259" key="4">
    <source>
        <dbReference type="Pfam" id="PF13458"/>
    </source>
</evidence>
<proteinExistence type="inferred from homology"/>
<protein>
    <recommendedName>
        <fullName evidence="4">Leucine-binding protein domain-containing protein</fullName>
    </recommendedName>
</protein>
<dbReference type="InterPro" id="IPR028081">
    <property type="entry name" value="Leu-bd"/>
</dbReference>
<accession>A0A3L7AJ30</accession>
<dbReference type="InterPro" id="IPR028082">
    <property type="entry name" value="Peripla_BP_I"/>
</dbReference>
<dbReference type="GO" id="GO:0006865">
    <property type="term" value="P:amino acid transport"/>
    <property type="evidence" value="ECO:0007669"/>
    <property type="project" value="UniProtKB-KW"/>
</dbReference>
<evidence type="ECO:0000313" key="5">
    <source>
        <dbReference type="EMBL" id="RLP79658.1"/>
    </source>
</evidence>
<keyword evidence="2" id="KW-0732">Signal</keyword>
<evidence type="ECO:0000313" key="6">
    <source>
        <dbReference type="Proteomes" id="UP000269692"/>
    </source>
</evidence>
<dbReference type="SUPFAM" id="SSF53822">
    <property type="entry name" value="Periplasmic binding protein-like I"/>
    <property type="match status" value="1"/>
</dbReference>